<feature type="region of interest" description="Disordered" evidence="1">
    <location>
        <begin position="1174"/>
        <end position="1250"/>
    </location>
</feature>
<feature type="compositionally biased region" description="Low complexity" evidence="1">
    <location>
        <begin position="145"/>
        <end position="156"/>
    </location>
</feature>
<feature type="compositionally biased region" description="Gly residues" evidence="1">
    <location>
        <begin position="2254"/>
        <end position="2267"/>
    </location>
</feature>
<dbReference type="SUPFAM" id="SSF82199">
    <property type="entry name" value="SET domain"/>
    <property type="match status" value="1"/>
</dbReference>
<dbReference type="EMBL" id="JAEHOE010000024">
    <property type="protein sequence ID" value="KAG2495467.1"/>
    <property type="molecule type" value="Genomic_DNA"/>
</dbReference>
<feature type="compositionally biased region" description="Low complexity" evidence="1">
    <location>
        <begin position="2292"/>
        <end position="2308"/>
    </location>
</feature>
<accession>A0A835Y2T7</accession>
<feature type="compositionally biased region" description="Low complexity" evidence="1">
    <location>
        <begin position="69"/>
        <end position="85"/>
    </location>
</feature>
<comment type="caution">
    <text evidence="3">The sequence shown here is derived from an EMBL/GenBank/DDBJ whole genome shotgun (WGS) entry which is preliminary data.</text>
</comment>
<feature type="region of interest" description="Disordered" evidence="1">
    <location>
        <begin position="2453"/>
        <end position="2554"/>
    </location>
</feature>
<feature type="region of interest" description="Disordered" evidence="1">
    <location>
        <begin position="1681"/>
        <end position="1702"/>
    </location>
</feature>
<feature type="compositionally biased region" description="Low complexity" evidence="1">
    <location>
        <begin position="2466"/>
        <end position="2475"/>
    </location>
</feature>
<feature type="region of interest" description="Disordered" evidence="1">
    <location>
        <begin position="1958"/>
        <end position="2052"/>
    </location>
</feature>
<dbReference type="Proteomes" id="UP000612055">
    <property type="component" value="Unassembled WGS sequence"/>
</dbReference>
<keyword evidence="4" id="KW-1185">Reference proteome</keyword>
<feature type="compositionally biased region" description="Basic and acidic residues" evidence="1">
    <location>
        <begin position="1200"/>
        <end position="1213"/>
    </location>
</feature>
<evidence type="ECO:0000259" key="2">
    <source>
        <dbReference type="PROSITE" id="PS50280"/>
    </source>
</evidence>
<feature type="compositionally biased region" description="Low complexity" evidence="1">
    <location>
        <begin position="2483"/>
        <end position="2537"/>
    </location>
</feature>
<proteinExistence type="predicted"/>
<dbReference type="CDD" id="cd08161">
    <property type="entry name" value="SET"/>
    <property type="match status" value="1"/>
</dbReference>
<feature type="region of interest" description="Disordered" evidence="1">
    <location>
        <begin position="1031"/>
        <end position="1062"/>
    </location>
</feature>
<dbReference type="OrthoDB" id="5376140at2759"/>
<feature type="region of interest" description="Disordered" evidence="1">
    <location>
        <begin position="263"/>
        <end position="391"/>
    </location>
</feature>
<feature type="compositionally biased region" description="Gly residues" evidence="1">
    <location>
        <begin position="1174"/>
        <end position="1190"/>
    </location>
</feature>
<feature type="domain" description="SET" evidence="2">
    <location>
        <begin position="2671"/>
        <end position="2845"/>
    </location>
</feature>
<feature type="region of interest" description="Disordered" evidence="1">
    <location>
        <begin position="1782"/>
        <end position="1863"/>
    </location>
</feature>
<dbReference type="Gene3D" id="2.170.270.10">
    <property type="entry name" value="SET domain"/>
    <property type="match status" value="1"/>
</dbReference>
<dbReference type="PANTHER" id="PTHR24216:SF65">
    <property type="entry name" value="PAXILLIN-LIKE PROTEIN 1"/>
    <property type="match status" value="1"/>
</dbReference>
<feature type="compositionally biased region" description="Low complexity" evidence="1">
    <location>
        <begin position="263"/>
        <end position="333"/>
    </location>
</feature>
<reference evidence="3" key="1">
    <citation type="journal article" date="2020" name="bioRxiv">
        <title>Comparative genomics of Chlamydomonas.</title>
        <authorList>
            <person name="Craig R.J."/>
            <person name="Hasan A.R."/>
            <person name="Ness R.W."/>
            <person name="Keightley P.D."/>
        </authorList>
    </citation>
    <scope>NUCLEOTIDE SEQUENCE</scope>
    <source>
        <strain evidence="3">CCAP 11/70</strain>
    </source>
</reference>
<dbReference type="InterPro" id="IPR046341">
    <property type="entry name" value="SET_dom_sf"/>
</dbReference>
<feature type="region of interest" description="Disordered" evidence="1">
    <location>
        <begin position="716"/>
        <end position="737"/>
    </location>
</feature>
<feature type="region of interest" description="Disordered" evidence="1">
    <location>
        <begin position="1531"/>
        <end position="1609"/>
    </location>
</feature>
<feature type="compositionally biased region" description="Pro residues" evidence="1">
    <location>
        <begin position="2118"/>
        <end position="2128"/>
    </location>
</feature>
<feature type="compositionally biased region" description="Low complexity" evidence="1">
    <location>
        <begin position="533"/>
        <end position="574"/>
    </location>
</feature>
<evidence type="ECO:0000313" key="4">
    <source>
        <dbReference type="Proteomes" id="UP000612055"/>
    </source>
</evidence>
<feature type="region of interest" description="Disordered" evidence="1">
    <location>
        <begin position="465"/>
        <end position="601"/>
    </location>
</feature>
<feature type="compositionally biased region" description="Gly residues" evidence="1">
    <location>
        <begin position="1585"/>
        <end position="1598"/>
    </location>
</feature>
<feature type="region of interest" description="Disordered" evidence="1">
    <location>
        <begin position="2238"/>
        <end position="2345"/>
    </location>
</feature>
<feature type="compositionally biased region" description="Low complexity" evidence="1">
    <location>
        <begin position="196"/>
        <end position="210"/>
    </location>
</feature>
<sequence length="2876" mass="287694">MAHRAGPLEIPLQSAVADSVLHTQTPAETECPPFKRRRVGDDNSPEPLPPTPSQPPLPSSAGRQLGSLQAPQPSGSPGSSPSPAAEIPLYRCSPASQRTASPPTLAAVEVSTSPEPVGRYAPPQPPVTPLPAASRGLQPARAEEAAPCAAALSPLANSEPARGGGVASPPPGAPEGAGDGAAVTASTEPSRLSAEGLPPAAASQPALAGSCPMPPAPVSPDPAPAPAPAPELQPVEAPSSPETLSAPAGTLEASPHLLAAVAGAATAAAAVVAGARSPSPGEPAGSPADTQPPVVAVMVSSAAEPAVPAGPACRAPGRGALAAPTPEAAPQPASGWPAPAEPSGQRPVGDPDADGDELQQEGLAGTAPAAATPTRRAPLGAAAAAEADALQEEGPGRATLAAADEAIAGLAAASTRAAAGGDLLGQAGTPAAGFSPGGRPAFSSDWEDGFGSGVFAALFQSSGDELESQGWGAQAQAAREPAGEQSEQQQPLRELGAAAEEEEQGGEGEEAEEEEQQEEAEPALGDGDGMDWAAPAAEAEAVADGTAAGAAGGPPSTRPAPAEGTEADAAADSSTLHKYPAYPPTAQDPRPAPTEAQAAAEMAEPGGILELPLTSGQLKPKASASLYVPTVAAVHGPLQGVLSSSPERVVVALRDTAAPGARPVICALVRNRNGQGRPYYSLDGLKPWLTDRTAQAGDVVRIVQLPGSGLGVSLRRPAAGGTAAATPPTSHAASATSSLIPVGGCGAERGTVEVAGPGVRGSAGAGSAQPPAVRSPPGTRRRVTASVRGLRACAQEQLPVPNVDVHIGGACLRSGVLFASPEGPLGPLIAAAGGSGSGPVPLPLAIRGDTGGRQIPAQLRRVRGRWLLHGVGPWLRESGAEEGDCLRLSERRDGGPGLLASLRRSGQQGEEEEEEEAEGGSGAEGDQPAGVEEQLSYQLTRAAKALLKQLVAGGGSDAVPLTLKILDEPHRRTHRIRAELRRGANGFTLHGIGPWLRRRGARPGDLVGIDALPGGDAAAFGVTLIKQGGDGEAAEPAAAAAEEAPPAAGAKTDHSEQGGAGTAAPLAAGSVVQTLCKTAFCTSQHAPPVDLTKGLLAATLAVEGRDEAKLPAWAYVVGGADCRHKQRLKLTFRRRGSRIWMTGLRRWLKNVRARPGDALKWTLREGRLQVGLTRGGTAAGPAGADGGGEDAAGAEVGGAEEERGPGSEIDEHGSSGSSSSGGSSSGSSSSGGSSSGELTDSDGADGATEQPDAAVQRLGSGDGGVAEGGVTALVRVTSSSLSHGSFTLPMTLIRGPLRAVMYGKSTPVTLVSLDEQRPSGPSSSAGQAPRWPVNVRRNACNSQYSFRGLRAWLQERGAVTGDSVRIQVLSAAAGDVRLGVRLIHTRTGSDPRALQSAAAGAEAGVEARLSRSCVRLDGSQAHALFPGLVYSSPAGQTVFEVTVVWAQPPHDSSGGGAGLDGAGGSTGERGCGCSQDRTASATLILHSRRRDQWRLSLCTRTVAALGGGDGARASPRVRLWPAGLARVGLEVLPPAPDGGEATPTATADEASADATAGDELSPMPAAGPAAHAQQPVAPHPRNPDGGEGPAAAGGGPAGSAGEPPPRCAPAAAQPLAVAAAAAADPTPLVTQAPPCSGRLPIPPSALWRSDLHVPTDVLRGPLGAALLALVSAAGRSAQIGAHVEGDGGGGGKGEAAAGKGEPSARVLEVDVVRHRHEERLWLRGLNAWLVEIDAEPLRDEVLLKRSEGGAWSVRMDRAPANADDPAAAGAASAGAVGTREQLAAGGNNSGRGRGGVRGGASGGAGGGVPDGGRTSLTAEGGSGMEASSAEAEEDVEVSSGSPSSDHTAPGDAAGRRTAGSPRSATQTLYATGLWRTDCNLSGHVAQLAFEGLRFNARGCAALNVMATGGGGARVPDRRLELTAKRYVVDKCSRLRHKVFGLREWLEECGAEEGDELVWERAPPGGQGLHVSLRRAASGPSGDGGDEEQPAAGSNGQQHSPEGEEPAAAAGQRHSPGGEEPADATGGDTAGGEDGAHEAQAAGRSQDKGGVTAVTHAPPAVNALNAADGGTSAAAAALGAVDVAGPGLASRPAAACVYPRRQRFRSVLDIAPLGAASQPAPPPPAPPARPALQDAAASTEPPCTVATFQLAATGLEREVYTLPLSLVRGALKDHVLGKGGASLELRFPDGTGPRQDVVVNRNGDRYSFKGLLPWLLERGAQVGDRVRLEAVPDGRGVSASLLPAERGPGPAAAGASGGVPGAGAGAGEGPDPRPRKRRAASRNEAGAGESREPAAGGEPASAGSGTAAARVGSWTVPGPEPRPAPEPPAQQAPPAAGSPSNTKVLTNPEVEGGFVQLSLPMLLPPSGVFAALVASSGAGQPALPLRLHVKGQGQGRAQQHTAHEASLDAASLRLVGLAGALRATGAAPGDAVVFEAVPGEPGATFVAQLMKPRALQPGPSEPPPPLQHAAADGLPAAPGPAPGPGALKTTPAAPAPPLQHAAARPVGAREAPAPAAGELPGPSAAESPNPSVQPVQQPRAAMPPGGKQGPIWPAPSLSAAHLQGCALSRDAVPPPALQPGELRLCGLTFHPELAPGVRSAMEAWEAGLAEQLAAEGLDGGLADAQPEREQIRILDSSALGGAGIPGLAVTTAMARLLGIAIDWHAPLPEHAPQLGPGSLAPGPDEGRGGAGLFAAAALRKGAVLGVMGGYVMPKDAAKRLSYHGYRFLPDDAKAELAARAGPSAGEAGVRYAWQLLEGAFRFPMTGSPDGWELSMLGYGSLAALINDPRREPRGWVEGNDVGDEGGAAATGANCAVVPVFVRGLTLPVVVALRDIQPGEQLLRDYGAERWRGHQQAWQMAEIQGLSLSAVLSRGRIV</sequence>
<feature type="compositionally biased region" description="Low complexity" evidence="1">
    <location>
        <begin position="717"/>
        <end position="737"/>
    </location>
</feature>
<feature type="compositionally biased region" description="Low complexity" evidence="1">
    <location>
        <begin position="1214"/>
        <end position="1236"/>
    </location>
</feature>
<evidence type="ECO:0000313" key="3">
    <source>
        <dbReference type="EMBL" id="KAG2495467.1"/>
    </source>
</evidence>
<feature type="compositionally biased region" description="Pro residues" evidence="1">
    <location>
        <begin position="2317"/>
        <end position="2330"/>
    </location>
</feature>
<feature type="compositionally biased region" description="Pro residues" evidence="1">
    <location>
        <begin position="212"/>
        <end position="231"/>
    </location>
</feature>
<protein>
    <recommendedName>
        <fullName evidence="2">SET domain-containing protein</fullName>
    </recommendedName>
</protein>
<gene>
    <name evidence="3" type="ORF">HYH03_006412</name>
</gene>
<feature type="compositionally biased region" description="Acidic residues" evidence="1">
    <location>
        <begin position="499"/>
        <end position="521"/>
    </location>
</feature>
<feature type="region of interest" description="Disordered" evidence="1">
    <location>
        <begin position="754"/>
        <end position="782"/>
    </location>
</feature>
<feature type="region of interest" description="Disordered" evidence="1">
    <location>
        <begin position="1"/>
        <end position="251"/>
    </location>
</feature>
<feature type="compositionally biased region" description="Low complexity" evidence="1">
    <location>
        <begin position="2242"/>
        <end position="2253"/>
    </location>
</feature>
<feature type="compositionally biased region" description="Low complexity" evidence="1">
    <location>
        <begin position="1034"/>
        <end position="1050"/>
    </location>
</feature>
<feature type="region of interest" description="Disordered" evidence="1">
    <location>
        <begin position="887"/>
        <end position="928"/>
    </location>
</feature>
<feature type="compositionally biased region" description="Acidic residues" evidence="1">
    <location>
        <begin position="909"/>
        <end position="918"/>
    </location>
</feature>
<organism evidence="3 4">
    <name type="scientific">Edaphochlamys debaryana</name>
    <dbReference type="NCBI Taxonomy" id="47281"/>
    <lineage>
        <taxon>Eukaryota</taxon>
        <taxon>Viridiplantae</taxon>
        <taxon>Chlorophyta</taxon>
        <taxon>core chlorophytes</taxon>
        <taxon>Chlorophyceae</taxon>
        <taxon>CS clade</taxon>
        <taxon>Chlamydomonadales</taxon>
        <taxon>Chlamydomonadales incertae sedis</taxon>
        <taxon>Edaphochlamys</taxon>
    </lineage>
</organism>
<feature type="compositionally biased region" description="Gly residues" evidence="1">
    <location>
        <begin position="1453"/>
        <end position="1470"/>
    </location>
</feature>
<name>A0A835Y2T7_9CHLO</name>
<evidence type="ECO:0000256" key="1">
    <source>
        <dbReference type="SAM" id="MobiDB-lite"/>
    </source>
</evidence>
<feature type="compositionally biased region" description="Low complexity" evidence="1">
    <location>
        <begin position="361"/>
        <end position="388"/>
    </location>
</feature>
<feature type="compositionally biased region" description="Gly residues" evidence="1">
    <location>
        <begin position="1787"/>
        <end position="1810"/>
    </location>
</feature>
<feature type="compositionally biased region" description="Low complexity" evidence="1">
    <location>
        <begin position="1537"/>
        <end position="1576"/>
    </location>
</feature>
<dbReference type="InterPro" id="IPR001214">
    <property type="entry name" value="SET_dom"/>
</dbReference>
<feature type="compositionally biased region" description="Pro residues" evidence="1">
    <location>
        <begin position="46"/>
        <end position="58"/>
    </location>
</feature>
<feature type="region of interest" description="Disordered" evidence="1">
    <location>
        <begin position="2114"/>
        <end position="2133"/>
    </location>
</feature>
<dbReference type="PANTHER" id="PTHR24216">
    <property type="entry name" value="PAXILLIN-RELATED"/>
    <property type="match status" value="1"/>
</dbReference>
<dbReference type="PROSITE" id="PS50280">
    <property type="entry name" value="SET"/>
    <property type="match status" value="1"/>
</dbReference>
<feature type="region of interest" description="Disordered" evidence="1">
    <location>
        <begin position="1452"/>
        <end position="1473"/>
    </location>
</feature>